<dbReference type="InterPro" id="IPR000008">
    <property type="entry name" value="C2_dom"/>
</dbReference>
<dbReference type="SMART" id="SM00239">
    <property type="entry name" value="C2"/>
    <property type="match status" value="2"/>
</dbReference>
<feature type="non-terminal residue" evidence="4">
    <location>
        <position position="330"/>
    </location>
</feature>
<feature type="region of interest" description="Disordered" evidence="1">
    <location>
        <begin position="1"/>
        <end position="46"/>
    </location>
</feature>
<evidence type="ECO:0000259" key="2">
    <source>
        <dbReference type="PROSITE" id="PS50004"/>
    </source>
</evidence>
<keyword evidence="3" id="KW-1185">Reference proteome</keyword>
<evidence type="ECO:0000256" key="1">
    <source>
        <dbReference type="SAM" id="MobiDB-lite"/>
    </source>
</evidence>
<dbReference type="InterPro" id="IPR035892">
    <property type="entry name" value="C2_domain_sf"/>
</dbReference>
<dbReference type="PANTHER" id="PTHR45716:SF5">
    <property type="entry name" value="SYNAPTOTAGMIN-LIKE PROTEIN 2"/>
    <property type="match status" value="1"/>
</dbReference>
<dbReference type="GO" id="GO:0042043">
    <property type="term" value="F:neurexin family protein binding"/>
    <property type="evidence" value="ECO:0007669"/>
    <property type="project" value="TreeGrafter"/>
</dbReference>
<dbReference type="PROSITE" id="PS50004">
    <property type="entry name" value="C2"/>
    <property type="match status" value="2"/>
</dbReference>
<accession>A0A6I9Z532</accession>
<dbReference type="SUPFAM" id="SSF49562">
    <property type="entry name" value="C2 domain (Calcium/lipid-binding domain, CaLB)"/>
    <property type="match status" value="2"/>
</dbReference>
<protein>
    <submittedName>
        <fullName evidence="4">Synaptotagmin-like protein 2</fullName>
    </submittedName>
</protein>
<dbReference type="PANTHER" id="PTHR45716">
    <property type="entry name" value="BITESIZE, ISOFORM I"/>
    <property type="match status" value="1"/>
</dbReference>
<dbReference type="InterPro" id="IPR043567">
    <property type="entry name" value="SYTL1-5_C2B"/>
</dbReference>
<feature type="domain" description="C2" evidence="2">
    <location>
        <begin position="213"/>
        <end position="330"/>
    </location>
</feature>
<evidence type="ECO:0000313" key="3">
    <source>
        <dbReference type="Proteomes" id="UP000504617"/>
    </source>
</evidence>
<name>A0A6I9Z532_9SAUR</name>
<sequence length="330" mass="36834">MMSKSVPAFLQDESDDRETDTASESSYRHGRITKSPSSLTNLSGSSGLASLSSVSTSVMSVYSGDFGNVDVTGNLQFAIDYVEQLKEFHIFIAQGKDLAIADVKRQRSDPDANVTVKMAGRCLQITGSVERTLHLNHVSCLFVSLQYKIDKAVLKSQRLNISVWHHDTFGRNSFLGEVELELASWDWNDSRNKQMIWYPLKPRTPLKGLELENRGEIKIALQYVPQPVGGKKALATGEVHIWVKQCNDLPILRGPKLNSFVKCTVLPDTSRKSRQKTRAVAKTTNPVFNHTMVYDGFKPEDLKEACVELTVWDHNKLANHFLGGLRIGLG</sequence>
<dbReference type="AlphaFoldDB" id="A0A6I9Z532"/>
<reference evidence="4" key="1">
    <citation type="submission" date="2025-08" db="UniProtKB">
        <authorList>
            <consortium name="RefSeq"/>
        </authorList>
    </citation>
    <scope>IDENTIFICATION</scope>
</reference>
<dbReference type="Proteomes" id="UP000504617">
    <property type="component" value="Unplaced"/>
</dbReference>
<evidence type="ECO:0000313" key="4">
    <source>
        <dbReference type="RefSeq" id="XP_013930970.1"/>
    </source>
</evidence>
<feature type="compositionally biased region" description="Low complexity" evidence="1">
    <location>
        <begin position="35"/>
        <end position="46"/>
    </location>
</feature>
<dbReference type="GO" id="GO:0070382">
    <property type="term" value="C:exocytic vesicle"/>
    <property type="evidence" value="ECO:0007669"/>
    <property type="project" value="TreeGrafter"/>
</dbReference>
<dbReference type="GO" id="GO:0006887">
    <property type="term" value="P:exocytosis"/>
    <property type="evidence" value="ECO:0007669"/>
    <property type="project" value="TreeGrafter"/>
</dbReference>
<dbReference type="Pfam" id="PF00168">
    <property type="entry name" value="C2"/>
    <property type="match status" value="2"/>
</dbReference>
<proteinExistence type="predicted"/>
<dbReference type="KEGG" id="tsr:106556502"/>
<dbReference type="GeneID" id="106556502"/>
<feature type="domain" description="C2" evidence="2">
    <location>
        <begin position="71"/>
        <end position="198"/>
    </location>
</feature>
<dbReference type="OrthoDB" id="195679at2759"/>
<dbReference type="Gene3D" id="2.60.40.150">
    <property type="entry name" value="C2 domain"/>
    <property type="match status" value="2"/>
</dbReference>
<dbReference type="RefSeq" id="XP_013930970.1">
    <property type="nucleotide sequence ID" value="XM_014075495.1"/>
</dbReference>
<organism evidence="3 4">
    <name type="scientific">Thamnophis sirtalis</name>
    <dbReference type="NCBI Taxonomy" id="35019"/>
    <lineage>
        <taxon>Eukaryota</taxon>
        <taxon>Metazoa</taxon>
        <taxon>Chordata</taxon>
        <taxon>Craniata</taxon>
        <taxon>Vertebrata</taxon>
        <taxon>Euteleostomi</taxon>
        <taxon>Lepidosauria</taxon>
        <taxon>Squamata</taxon>
        <taxon>Bifurcata</taxon>
        <taxon>Unidentata</taxon>
        <taxon>Episquamata</taxon>
        <taxon>Toxicofera</taxon>
        <taxon>Serpentes</taxon>
        <taxon>Colubroidea</taxon>
        <taxon>Colubridae</taxon>
        <taxon>Natricinae</taxon>
        <taxon>Thamnophis</taxon>
    </lineage>
</organism>
<gene>
    <name evidence="4" type="primary">LOC106556502</name>
</gene>
<dbReference type="GO" id="GO:0005886">
    <property type="term" value="C:plasma membrane"/>
    <property type="evidence" value="ECO:0007669"/>
    <property type="project" value="TreeGrafter"/>
</dbReference>
<dbReference type="CDD" id="cd04020">
    <property type="entry name" value="C2B_SLP_1-2-3-4"/>
    <property type="match status" value="1"/>
</dbReference>